<gene>
    <name evidence="1" type="ORF">PEVE_00035519</name>
</gene>
<evidence type="ECO:0000313" key="1">
    <source>
        <dbReference type="EMBL" id="CAH3029083.1"/>
    </source>
</evidence>
<protein>
    <submittedName>
        <fullName evidence="1">Uncharacterized protein</fullName>
    </submittedName>
</protein>
<proteinExistence type="predicted"/>
<reference evidence="1 2" key="1">
    <citation type="submission" date="2022-05" db="EMBL/GenBank/DDBJ databases">
        <authorList>
            <consortium name="Genoscope - CEA"/>
            <person name="William W."/>
        </authorList>
    </citation>
    <scope>NUCLEOTIDE SEQUENCE [LARGE SCALE GENOMIC DNA]</scope>
</reference>
<accession>A0ABN8MK95</accession>
<organism evidence="1 2">
    <name type="scientific">Porites evermanni</name>
    <dbReference type="NCBI Taxonomy" id="104178"/>
    <lineage>
        <taxon>Eukaryota</taxon>
        <taxon>Metazoa</taxon>
        <taxon>Cnidaria</taxon>
        <taxon>Anthozoa</taxon>
        <taxon>Hexacorallia</taxon>
        <taxon>Scleractinia</taxon>
        <taxon>Fungiina</taxon>
        <taxon>Poritidae</taxon>
        <taxon>Porites</taxon>
    </lineage>
</organism>
<evidence type="ECO:0000313" key="2">
    <source>
        <dbReference type="Proteomes" id="UP001159427"/>
    </source>
</evidence>
<keyword evidence="2" id="KW-1185">Reference proteome</keyword>
<name>A0ABN8MK95_9CNID</name>
<feature type="non-terminal residue" evidence="1">
    <location>
        <position position="1"/>
    </location>
</feature>
<dbReference type="Proteomes" id="UP001159427">
    <property type="component" value="Unassembled WGS sequence"/>
</dbReference>
<dbReference type="EMBL" id="CALNXI010000551">
    <property type="protein sequence ID" value="CAH3029083.1"/>
    <property type="molecule type" value="Genomic_DNA"/>
</dbReference>
<sequence>QNITVRLVKKDGVCHISPLPPNLPRPNDLAAGLKMLSHSAPVQKIEKIKQQWTLGDVVDRQTLRTEVQEFCGNFPIYRLEPYTPDSVTVVAGTRAERRRRDWKFVPCDKTTLPKPTDCSPDNWDYDCLISDSNCLYYISCYLDRGGKKLACSTIEHLYTAMVCCQPRCP</sequence>
<comment type="caution">
    <text evidence="1">The sequence shown here is derived from an EMBL/GenBank/DDBJ whole genome shotgun (WGS) entry which is preliminary data.</text>
</comment>